<evidence type="ECO:0000313" key="9">
    <source>
        <dbReference type="EMBL" id="TPN89197.1"/>
    </source>
</evidence>
<evidence type="ECO:0000256" key="2">
    <source>
        <dbReference type="ARBA" id="ARBA00004931"/>
    </source>
</evidence>
<protein>
    <recommendedName>
        <fullName evidence="5">branched-chain-amino-acid transaminase</fullName>
        <ecNumber evidence="5">2.6.1.42</ecNumber>
    </recommendedName>
</protein>
<name>A0A504JED1_9FLAO</name>
<dbReference type="InterPro" id="IPR043131">
    <property type="entry name" value="BCAT-like_N"/>
</dbReference>
<evidence type="ECO:0000256" key="1">
    <source>
        <dbReference type="ARBA" id="ARBA00004824"/>
    </source>
</evidence>
<comment type="pathway">
    <text evidence="1">Amino-acid biosynthesis; L-isoleucine biosynthesis; L-isoleucine from 2-oxobutanoate: step 4/4.</text>
</comment>
<dbReference type="InterPro" id="IPR001544">
    <property type="entry name" value="Aminotrans_IV"/>
</dbReference>
<keyword evidence="10" id="KW-1185">Reference proteome</keyword>
<dbReference type="SUPFAM" id="SSF56752">
    <property type="entry name" value="D-aminoacid aminotransferase-like PLP-dependent enzymes"/>
    <property type="match status" value="1"/>
</dbReference>
<accession>A0A504JED1</accession>
<evidence type="ECO:0000256" key="6">
    <source>
        <dbReference type="ARBA" id="ARBA00048212"/>
    </source>
</evidence>
<reference evidence="9 10" key="1">
    <citation type="submission" date="2019-06" db="EMBL/GenBank/DDBJ databases">
        <authorList>
            <person name="Meng X."/>
        </authorList>
    </citation>
    <scope>NUCLEOTIDE SEQUENCE [LARGE SCALE GENOMIC DNA]</scope>
    <source>
        <strain evidence="9 10">M625</strain>
    </source>
</reference>
<comment type="pathway">
    <text evidence="2">Amino-acid biosynthesis; L-valine biosynthesis; L-valine from pyruvate: step 4/4.</text>
</comment>
<dbReference type="EC" id="2.6.1.42" evidence="5"/>
<evidence type="ECO:0000256" key="3">
    <source>
        <dbReference type="ARBA" id="ARBA00005072"/>
    </source>
</evidence>
<dbReference type="InterPro" id="IPR036038">
    <property type="entry name" value="Aminotransferase-like"/>
</dbReference>
<evidence type="ECO:0000256" key="5">
    <source>
        <dbReference type="ARBA" id="ARBA00013053"/>
    </source>
</evidence>
<comment type="pathway">
    <text evidence="3">Amino-acid biosynthesis; L-leucine biosynthesis; L-leucine from 3-methyl-2-oxobutanoate: step 4/4.</text>
</comment>
<organism evidence="9 10">
    <name type="scientific">Aquimarina algicola</name>
    <dbReference type="NCBI Taxonomy" id="2589995"/>
    <lineage>
        <taxon>Bacteria</taxon>
        <taxon>Pseudomonadati</taxon>
        <taxon>Bacteroidota</taxon>
        <taxon>Flavobacteriia</taxon>
        <taxon>Flavobacteriales</taxon>
        <taxon>Flavobacteriaceae</taxon>
        <taxon>Aquimarina</taxon>
    </lineage>
</organism>
<comment type="catalytic activity">
    <reaction evidence="8">
        <text>L-leucine + 2-oxoglutarate = 4-methyl-2-oxopentanoate + L-glutamate</text>
        <dbReference type="Rhea" id="RHEA:18321"/>
        <dbReference type="ChEBI" id="CHEBI:16810"/>
        <dbReference type="ChEBI" id="CHEBI:17865"/>
        <dbReference type="ChEBI" id="CHEBI:29985"/>
        <dbReference type="ChEBI" id="CHEBI:57427"/>
        <dbReference type="EC" id="2.6.1.42"/>
    </reaction>
</comment>
<dbReference type="PANTHER" id="PTHR42743:SF11">
    <property type="entry name" value="AMINODEOXYCHORISMATE LYASE"/>
    <property type="match status" value="1"/>
</dbReference>
<dbReference type="CDD" id="cd00449">
    <property type="entry name" value="PLPDE_IV"/>
    <property type="match status" value="1"/>
</dbReference>
<comment type="catalytic activity">
    <reaction evidence="6">
        <text>L-valine + 2-oxoglutarate = 3-methyl-2-oxobutanoate + L-glutamate</text>
        <dbReference type="Rhea" id="RHEA:24813"/>
        <dbReference type="ChEBI" id="CHEBI:11851"/>
        <dbReference type="ChEBI" id="CHEBI:16810"/>
        <dbReference type="ChEBI" id="CHEBI:29985"/>
        <dbReference type="ChEBI" id="CHEBI:57762"/>
        <dbReference type="EC" id="2.6.1.42"/>
    </reaction>
</comment>
<dbReference type="Pfam" id="PF01063">
    <property type="entry name" value="Aminotran_4"/>
    <property type="match status" value="1"/>
</dbReference>
<dbReference type="RefSeq" id="WP_140589568.1">
    <property type="nucleotide sequence ID" value="NZ_VFWZ01000001.1"/>
</dbReference>
<evidence type="ECO:0000256" key="4">
    <source>
        <dbReference type="ARBA" id="ARBA00009320"/>
    </source>
</evidence>
<keyword evidence="9" id="KW-0808">Transferase</keyword>
<evidence type="ECO:0000313" key="10">
    <source>
        <dbReference type="Proteomes" id="UP000315540"/>
    </source>
</evidence>
<evidence type="ECO:0000256" key="8">
    <source>
        <dbReference type="ARBA" id="ARBA00049229"/>
    </source>
</evidence>
<dbReference type="PANTHER" id="PTHR42743">
    <property type="entry name" value="AMINO-ACID AMINOTRANSFERASE"/>
    <property type="match status" value="1"/>
</dbReference>
<dbReference type="Gene3D" id="3.30.470.10">
    <property type="match status" value="1"/>
</dbReference>
<dbReference type="GO" id="GO:0046394">
    <property type="term" value="P:carboxylic acid biosynthetic process"/>
    <property type="evidence" value="ECO:0007669"/>
    <property type="project" value="UniProtKB-ARBA"/>
</dbReference>
<dbReference type="Proteomes" id="UP000315540">
    <property type="component" value="Unassembled WGS sequence"/>
</dbReference>
<comment type="catalytic activity">
    <reaction evidence="7">
        <text>L-isoleucine + 2-oxoglutarate = (S)-3-methyl-2-oxopentanoate + L-glutamate</text>
        <dbReference type="Rhea" id="RHEA:24801"/>
        <dbReference type="ChEBI" id="CHEBI:16810"/>
        <dbReference type="ChEBI" id="CHEBI:29985"/>
        <dbReference type="ChEBI" id="CHEBI:35146"/>
        <dbReference type="ChEBI" id="CHEBI:58045"/>
        <dbReference type="EC" id="2.6.1.42"/>
    </reaction>
</comment>
<evidence type="ECO:0000256" key="7">
    <source>
        <dbReference type="ARBA" id="ARBA00048798"/>
    </source>
</evidence>
<dbReference type="Gene3D" id="3.20.10.10">
    <property type="entry name" value="D-amino Acid Aminotransferase, subunit A, domain 2"/>
    <property type="match status" value="1"/>
</dbReference>
<proteinExistence type="inferred from homology"/>
<dbReference type="AlphaFoldDB" id="A0A504JED1"/>
<dbReference type="OrthoDB" id="9805628at2"/>
<keyword evidence="9" id="KW-0032">Aminotransferase</keyword>
<comment type="caution">
    <text evidence="9">The sequence shown here is derived from an EMBL/GenBank/DDBJ whole genome shotgun (WGS) entry which is preliminary data.</text>
</comment>
<gene>
    <name evidence="9" type="ORF">FHK87_02930</name>
</gene>
<dbReference type="InterPro" id="IPR050571">
    <property type="entry name" value="Class-IV_PLP-Dep_Aminotrnsfr"/>
</dbReference>
<comment type="similarity">
    <text evidence="4">Belongs to the class-IV pyridoxal-phosphate-dependent aminotransferase family.</text>
</comment>
<dbReference type="EMBL" id="VFWZ01000001">
    <property type="protein sequence ID" value="TPN89197.1"/>
    <property type="molecule type" value="Genomic_DNA"/>
</dbReference>
<dbReference type="GO" id="GO:0004084">
    <property type="term" value="F:branched-chain-amino-acid transaminase activity"/>
    <property type="evidence" value="ECO:0007669"/>
    <property type="project" value="UniProtKB-EC"/>
</dbReference>
<dbReference type="InterPro" id="IPR043132">
    <property type="entry name" value="BCAT-like_C"/>
</dbReference>
<sequence length="282" mass="32101">MININGNLLEKDSATITVQNRGINYGDALFETVRVNSGKILFWEDHYFRLMASMRMLRMQIPMEFTPEFLEQEILTIVEKNELINTSCRVKILVNRKAGGLYTPDSNEVEYMILASALQTPFYTINEKKYEATLFKDHYVSPDILSTLKSNNKLINVLGSIFAKENGFDTCFLVNTNKMIVEALSSNLFLVKGTTIKTPPLSDGCLRGVLRTQILRVLEKLPEYTVEEASISPFELQKADELFITNVIQGIVPITKFRKKEYQATTAKRLLGILNTRIRLGN</sequence>